<protein>
    <submittedName>
        <fullName evidence="2">Uncharacterized protein</fullName>
    </submittedName>
</protein>
<evidence type="ECO:0000313" key="2">
    <source>
        <dbReference type="EMBL" id="GHC42761.1"/>
    </source>
</evidence>
<evidence type="ECO:0000313" key="3">
    <source>
        <dbReference type="Proteomes" id="UP000644507"/>
    </source>
</evidence>
<accession>A0A918TDN0</accession>
<proteinExistence type="predicted"/>
<dbReference type="AlphaFoldDB" id="A0A918TDN0"/>
<feature type="region of interest" description="Disordered" evidence="1">
    <location>
        <begin position="32"/>
        <end position="77"/>
    </location>
</feature>
<name>A0A918TDN0_9BACT</name>
<organism evidence="2 3">
    <name type="scientific">Roseibacillus persicicus</name>
    <dbReference type="NCBI Taxonomy" id="454148"/>
    <lineage>
        <taxon>Bacteria</taxon>
        <taxon>Pseudomonadati</taxon>
        <taxon>Verrucomicrobiota</taxon>
        <taxon>Verrucomicrobiia</taxon>
        <taxon>Verrucomicrobiales</taxon>
        <taxon>Verrucomicrobiaceae</taxon>
        <taxon>Roseibacillus</taxon>
    </lineage>
</organism>
<dbReference type="EMBL" id="BMXI01000002">
    <property type="protein sequence ID" value="GHC42761.1"/>
    <property type="molecule type" value="Genomic_DNA"/>
</dbReference>
<evidence type="ECO:0000256" key="1">
    <source>
        <dbReference type="SAM" id="MobiDB-lite"/>
    </source>
</evidence>
<reference evidence="2" key="2">
    <citation type="submission" date="2020-09" db="EMBL/GenBank/DDBJ databases">
        <authorList>
            <person name="Sun Q."/>
            <person name="Kim S."/>
        </authorList>
    </citation>
    <scope>NUCLEOTIDE SEQUENCE</scope>
    <source>
        <strain evidence="2">KCTC 12988</strain>
    </source>
</reference>
<feature type="compositionally biased region" description="Polar residues" evidence="1">
    <location>
        <begin position="40"/>
        <end position="70"/>
    </location>
</feature>
<sequence length="171" mass="18775">MNSSVRWAILGFVALVVAIAIVLSSSKRTSLGNPAAGNVADQSNNKSASDVVKNSRQGQSDSGSEITKSTKSNRKNRVRELSEAEVQYLTKRCQILESIQGLMKEGLNTRHPAVNSKIKELSQIRDRELTVYLGEPDIEAMGTRSKDVLTAIEDELEVLERFGIEPTSSKR</sequence>
<dbReference type="RefSeq" id="WP_189567000.1">
    <property type="nucleotide sequence ID" value="NZ_BMXI01000002.1"/>
</dbReference>
<reference evidence="2" key="1">
    <citation type="journal article" date="2014" name="Int. J. Syst. Evol. Microbiol.">
        <title>Complete genome sequence of Corynebacterium casei LMG S-19264T (=DSM 44701T), isolated from a smear-ripened cheese.</title>
        <authorList>
            <consortium name="US DOE Joint Genome Institute (JGI-PGF)"/>
            <person name="Walter F."/>
            <person name="Albersmeier A."/>
            <person name="Kalinowski J."/>
            <person name="Ruckert C."/>
        </authorList>
    </citation>
    <scope>NUCLEOTIDE SEQUENCE</scope>
    <source>
        <strain evidence="2">KCTC 12988</strain>
    </source>
</reference>
<dbReference type="Proteomes" id="UP000644507">
    <property type="component" value="Unassembled WGS sequence"/>
</dbReference>
<comment type="caution">
    <text evidence="2">The sequence shown here is derived from an EMBL/GenBank/DDBJ whole genome shotgun (WGS) entry which is preliminary data.</text>
</comment>
<keyword evidence="3" id="KW-1185">Reference proteome</keyword>
<gene>
    <name evidence="2" type="ORF">GCM10007100_04620</name>
</gene>